<dbReference type="Proteomes" id="UP001596099">
    <property type="component" value="Unassembled WGS sequence"/>
</dbReference>
<dbReference type="Gene3D" id="3.40.50.300">
    <property type="entry name" value="P-loop containing nucleotide triphosphate hydrolases"/>
    <property type="match status" value="3"/>
</dbReference>
<keyword evidence="5" id="KW-0235">DNA replication</keyword>
<keyword evidence="4" id="KW-0004">4Fe-4S</keyword>
<evidence type="ECO:0000256" key="9">
    <source>
        <dbReference type="ARBA" id="ARBA00022763"/>
    </source>
</evidence>
<dbReference type="SUPFAM" id="SSF52540">
    <property type="entry name" value="P-loop containing nucleoside triphosphate hydrolases"/>
    <property type="match status" value="1"/>
</dbReference>
<dbReference type="InterPro" id="IPR047187">
    <property type="entry name" value="SF1_C_Upf1"/>
</dbReference>
<dbReference type="GO" id="GO:0016787">
    <property type="term" value="F:hydrolase activity"/>
    <property type="evidence" value="ECO:0007669"/>
    <property type="project" value="UniProtKB-KW"/>
</dbReference>
<comment type="caution">
    <text evidence="23">The sequence shown here is derived from an EMBL/GenBank/DDBJ whole genome shotgun (WGS) entry which is preliminary data.</text>
</comment>
<keyword evidence="6" id="KW-0540">Nuclease</keyword>
<keyword evidence="17" id="KW-0511">Multifunctional enzyme</keyword>
<dbReference type="GO" id="GO:0003678">
    <property type="term" value="F:DNA helicase activity"/>
    <property type="evidence" value="ECO:0007669"/>
    <property type="project" value="UniProtKB-EC"/>
</dbReference>
<dbReference type="PANTHER" id="PTHR43788">
    <property type="entry name" value="DNA2/NAM7 HELICASE FAMILY MEMBER"/>
    <property type="match status" value="1"/>
</dbReference>
<evidence type="ECO:0000256" key="8">
    <source>
        <dbReference type="ARBA" id="ARBA00022741"/>
    </source>
</evidence>
<dbReference type="EC" id="3.6.4.12" evidence="3"/>
<dbReference type="EMBL" id="JBHSQH010000001">
    <property type="protein sequence ID" value="MFC5972993.1"/>
    <property type="molecule type" value="Genomic_DNA"/>
</dbReference>
<keyword evidence="13" id="KW-0408">Iron</keyword>
<evidence type="ECO:0000256" key="6">
    <source>
        <dbReference type="ARBA" id="ARBA00022722"/>
    </source>
</evidence>
<dbReference type="Pfam" id="PF08696">
    <property type="entry name" value="Dna2"/>
    <property type="match status" value="1"/>
</dbReference>
<dbReference type="InterPro" id="IPR041677">
    <property type="entry name" value="DNA2/NAM7_AAA_11"/>
</dbReference>
<evidence type="ECO:0000256" key="14">
    <source>
        <dbReference type="ARBA" id="ARBA00023014"/>
    </source>
</evidence>
<evidence type="ECO:0000256" key="19">
    <source>
        <dbReference type="SAM" id="MobiDB-lite"/>
    </source>
</evidence>
<evidence type="ECO:0000256" key="15">
    <source>
        <dbReference type="ARBA" id="ARBA00023125"/>
    </source>
</evidence>
<feature type="region of interest" description="Disordered" evidence="19">
    <location>
        <begin position="475"/>
        <end position="499"/>
    </location>
</feature>
<dbReference type="InterPro" id="IPR050534">
    <property type="entry name" value="Coronavir_polyprotein_1ab"/>
</dbReference>
<evidence type="ECO:0000313" key="23">
    <source>
        <dbReference type="EMBL" id="MFC5972993.1"/>
    </source>
</evidence>
<evidence type="ECO:0000256" key="10">
    <source>
        <dbReference type="ARBA" id="ARBA00022801"/>
    </source>
</evidence>
<evidence type="ECO:0000256" key="4">
    <source>
        <dbReference type="ARBA" id="ARBA00022485"/>
    </source>
</evidence>
<feature type="compositionally biased region" description="Low complexity" evidence="19">
    <location>
        <begin position="254"/>
        <end position="270"/>
    </location>
</feature>
<evidence type="ECO:0000256" key="5">
    <source>
        <dbReference type="ARBA" id="ARBA00022705"/>
    </source>
</evidence>
<feature type="domain" description="DNA2/NAM7 helicase helicase" evidence="21">
    <location>
        <begin position="663"/>
        <end position="729"/>
    </location>
</feature>
<accession>A0ABD5RR40</accession>
<evidence type="ECO:0000256" key="1">
    <source>
        <dbReference type="ARBA" id="ARBA00001966"/>
    </source>
</evidence>
<keyword evidence="7" id="KW-0479">Metal-binding</keyword>
<evidence type="ECO:0000256" key="11">
    <source>
        <dbReference type="ARBA" id="ARBA00022806"/>
    </source>
</evidence>
<dbReference type="Pfam" id="PF13086">
    <property type="entry name" value="AAA_11"/>
    <property type="match status" value="2"/>
</dbReference>
<dbReference type="InterPro" id="IPR041679">
    <property type="entry name" value="DNA2/NAM7-like_C"/>
</dbReference>
<feature type="domain" description="DNA replication factor Dna2 N-terminal" evidence="20">
    <location>
        <begin position="39"/>
        <end position="189"/>
    </location>
</feature>
<keyword evidence="24" id="KW-1185">Reference proteome</keyword>
<evidence type="ECO:0000256" key="17">
    <source>
        <dbReference type="ARBA" id="ARBA00023268"/>
    </source>
</evidence>
<keyword evidence="14" id="KW-0411">Iron-sulfur</keyword>
<organism evidence="23 24">
    <name type="scientific">Halomarina salina</name>
    <dbReference type="NCBI Taxonomy" id="1872699"/>
    <lineage>
        <taxon>Archaea</taxon>
        <taxon>Methanobacteriati</taxon>
        <taxon>Methanobacteriota</taxon>
        <taxon>Stenosarchaea group</taxon>
        <taxon>Halobacteria</taxon>
        <taxon>Halobacteriales</taxon>
        <taxon>Natronomonadaceae</taxon>
        <taxon>Halomarina</taxon>
    </lineage>
</organism>
<keyword evidence="12" id="KW-0067">ATP-binding</keyword>
<reference evidence="23 24" key="1">
    <citation type="journal article" date="2019" name="Int. J. Syst. Evol. Microbiol.">
        <title>The Global Catalogue of Microorganisms (GCM) 10K type strain sequencing project: providing services to taxonomists for standard genome sequencing and annotation.</title>
        <authorList>
            <consortium name="The Broad Institute Genomics Platform"/>
            <consortium name="The Broad Institute Genome Sequencing Center for Infectious Disease"/>
            <person name="Wu L."/>
            <person name="Ma J."/>
        </authorList>
    </citation>
    <scope>NUCLEOTIDE SEQUENCE [LARGE SCALE GENOMIC DNA]</scope>
    <source>
        <strain evidence="23 24">CGMCC 1.12543</strain>
    </source>
</reference>
<gene>
    <name evidence="23" type="ORF">ACFPYI_16790</name>
</gene>
<dbReference type="RefSeq" id="WP_247417014.1">
    <property type="nucleotide sequence ID" value="NZ_JALLGW010000001.1"/>
</dbReference>
<evidence type="ECO:0000256" key="18">
    <source>
        <dbReference type="ARBA" id="ARBA00047995"/>
    </source>
</evidence>
<evidence type="ECO:0000259" key="21">
    <source>
        <dbReference type="Pfam" id="PF13086"/>
    </source>
</evidence>
<dbReference type="CDD" id="cd18808">
    <property type="entry name" value="SF1_C_Upf1"/>
    <property type="match status" value="1"/>
</dbReference>
<evidence type="ECO:0000256" key="16">
    <source>
        <dbReference type="ARBA" id="ARBA00023204"/>
    </source>
</evidence>
<dbReference type="AlphaFoldDB" id="A0ABD5RR40"/>
<evidence type="ECO:0000313" key="24">
    <source>
        <dbReference type="Proteomes" id="UP001596099"/>
    </source>
</evidence>
<evidence type="ECO:0000259" key="22">
    <source>
        <dbReference type="Pfam" id="PF13087"/>
    </source>
</evidence>
<keyword evidence="15" id="KW-0238">DNA-binding</keyword>
<feature type="domain" description="DNA2/NAM7 helicase helicase" evidence="21">
    <location>
        <begin position="563"/>
        <end position="652"/>
    </location>
</feature>
<dbReference type="SUPFAM" id="SSF50249">
    <property type="entry name" value="Nucleic acid-binding proteins"/>
    <property type="match status" value="1"/>
</dbReference>
<evidence type="ECO:0000256" key="12">
    <source>
        <dbReference type="ARBA" id="ARBA00022840"/>
    </source>
</evidence>
<feature type="domain" description="DNA2/NAM7 helicase-like C-terminal" evidence="22">
    <location>
        <begin position="732"/>
        <end position="918"/>
    </location>
</feature>
<protein>
    <recommendedName>
        <fullName evidence="3">DNA helicase</fullName>
        <ecNumber evidence="3">3.6.4.12</ecNumber>
    </recommendedName>
</protein>
<comment type="catalytic activity">
    <reaction evidence="18">
        <text>ATP + H2O = ADP + phosphate + H(+)</text>
        <dbReference type="Rhea" id="RHEA:13065"/>
        <dbReference type="ChEBI" id="CHEBI:15377"/>
        <dbReference type="ChEBI" id="CHEBI:15378"/>
        <dbReference type="ChEBI" id="CHEBI:30616"/>
        <dbReference type="ChEBI" id="CHEBI:43474"/>
        <dbReference type="ChEBI" id="CHEBI:456216"/>
        <dbReference type="EC" id="3.6.4.12"/>
    </reaction>
</comment>
<comment type="similarity">
    <text evidence="2">Belongs to the DNA2/NAM7 helicase family.</text>
</comment>
<evidence type="ECO:0000259" key="20">
    <source>
        <dbReference type="Pfam" id="PF08696"/>
    </source>
</evidence>
<dbReference type="GO" id="GO:0006260">
    <property type="term" value="P:DNA replication"/>
    <property type="evidence" value="ECO:0007669"/>
    <property type="project" value="UniProtKB-KW"/>
</dbReference>
<dbReference type="PANTHER" id="PTHR43788:SF8">
    <property type="entry name" value="DNA-BINDING PROTEIN SMUBP-2"/>
    <property type="match status" value="1"/>
</dbReference>
<keyword evidence="9" id="KW-0227">DNA damage</keyword>
<dbReference type="InterPro" id="IPR012340">
    <property type="entry name" value="NA-bd_OB-fold"/>
</dbReference>
<evidence type="ECO:0000256" key="13">
    <source>
        <dbReference type="ARBA" id="ARBA00023004"/>
    </source>
</evidence>
<dbReference type="Gene3D" id="2.40.50.140">
    <property type="entry name" value="Nucleic acid-binding proteins"/>
    <property type="match status" value="1"/>
</dbReference>
<dbReference type="InterPro" id="IPR027417">
    <property type="entry name" value="P-loop_NTPase"/>
</dbReference>
<feature type="compositionally biased region" description="Polar residues" evidence="19">
    <location>
        <begin position="478"/>
        <end position="487"/>
    </location>
</feature>
<feature type="region of interest" description="Disordered" evidence="19">
    <location>
        <begin position="253"/>
        <end position="284"/>
    </location>
</feature>
<dbReference type="GO" id="GO:0051539">
    <property type="term" value="F:4 iron, 4 sulfur cluster binding"/>
    <property type="evidence" value="ECO:0007669"/>
    <property type="project" value="UniProtKB-KW"/>
</dbReference>
<dbReference type="InterPro" id="IPR014808">
    <property type="entry name" value="DNA_replication_fac_Dna2_N"/>
</dbReference>
<dbReference type="GO" id="GO:0003677">
    <property type="term" value="F:DNA binding"/>
    <property type="evidence" value="ECO:0007669"/>
    <property type="project" value="UniProtKB-KW"/>
</dbReference>
<keyword evidence="8" id="KW-0547">Nucleotide-binding</keyword>
<dbReference type="Pfam" id="PF13087">
    <property type="entry name" value="AAA_12"/>
    <property type="match status" value="1"/>
</dbReference>
<dbReference type="GO" id="GO:0046872">
    <property type="term" value="F:metal ion binding"/>
    <property type="evidence" value="ECO:0007669"/>
    <property type="project" value="UniProtKB-KW"/>
</dbReference>
<sequence length="935" mass="103078">MTVRGVVSEVGEPKTVSTRYGDRELLELSLRPDGGRGDPVTVTLWPKWTELAEWIDPGMDLLVTDPEEEEWNGETRYSTSKESFVVVEPSYLVNVTDVRAWVQCPRMYYLGNLTATPLNYPVVKGTLVHEVFGDLLRGRDLDEAIEDHVADAGLELGLLGRTADEVAGDVRENARAVENWLSQGALGQEDDWRSERTLIGERFGLKGRADAIRRGVPVELKTGKNLKKEPRFQDKVQAACYALLLGEYGDEGRTTGVAADGGETTAATEPSESESDDGPTYPDTGTLLYTKNSVLDRHEETGDLSPAKDFTIGRGFLQYVVRQRNQIAATAVRGDVPTGYESGAKCEYCFEQDTCMVVAGRLDEESKAGQIGTPVPEEEREYLRETFAAIEEERRSVHREYAKLWEQTAEERADDDRALIDLEPLGQHQREDGRWELRAKGTDAVSKIREGDVVLASDGHPTRGVAELARVVELGRSSAEQRSAETSTGERSDPGDIVVTTDEPVDLRRLDVYPSEFTVDRMLTTVHDAVLKGSQDRKDVLFGRRDPAFDESRAAGETFIDNNAAQDEAVRLAVTAEDCTIVQGPPGTGKTYTLARTVRELVDRGERVLLSAFTNRAVDNALEALVDQGHDDIVRVGTESGVRDDMLRFRLSKRGDPDERVAELNGASVVAATTASCGSRIVQSLDFDTAVVDEAGQLTEPGTLAAVNLADRFVLVGDHQQLPPVVRSENELSQSLFQRLIEEYPDASVLLDRQYRMSQRIQWFSSQEFYDGQLRPAGPDVAGRRLDDLPGVSEDALPPELANPVSFVDPSGHREGNTNPVEADRVREVVQSYLDAGLAPDDVGVIAPFRAQVSEIQRRAPEGVAVDTVDRFQGSDKEVIVLSTVATGDLDGPIFEDHRRMNVALTRAKRGLCLVGDERALSSEPFYGRLLEWAR</sequence>
<keyword evidence="16" id="KW-0234">DNA repair</keyword>
<evidence type="ECO:0000256" key="2">
    <source>
        <dbReference type="ARBA" id="ARBA00007913"/>
    </source>
</evidence>
<keyword evidence="11" id="KW-0347">Helicase</keyword>
<dbReference type="GO" id="GO:0005524">
    <property type="term" value="F:ATP binding"/>
    <property type="evidence" value="ECO:0007669"/>
    <property type="project" value="UniProtKB-KW"/>
</dbReference>
<dbReference type="InterPro" id="IPR011604">
    <property type="entry name" value="PDDEXK-like_dom_sf"/>
</dbReference>
<dbReference type="Gene3D" id="3.90.320.10">
    <property type="match status" value="1"/>
</dbReference>
<keyword evidence="10" id="KW-0378">Hydrolase</keyword>
<dbReference type="GO" id="GO:0006281">
    <property type="term" value="P:DNA repair"/>
    <property type="evidence" value="ECO:0007669"/>
    <property type="project" value="UniProtKB-KW"/>
</dbReference>
<dbReference type="GO" id="GO:0004518">
    <property type="term" value="F:nuclease activity"/>
    <property type="evidence" value="ECO:0007669"/>
    <property type="project" value="UniProtKB-KW"/>
</dbReference>
<comment type="cofactor">
    <cofactor evidence="1">
        <name>[4Fe-4S] cluster</name>
        <dbReference type="ChEBI" id="CHEBI:49883"/>
    </cofactor>
</comment>
<proteinExistence type="inferred from homology"/>
<evidence type="ECO:0000256" key="3">
    <source>
        <dbReference type="ARBA" id="ARBA00012551"/>
    </source>
</evidence>
<evidence type="ECO:0000256" key="7">
    <source>
        <dbReference type="ARBA" id="ARBA00022723"/>
    </source>
</evidence>
<name>A0ABD5RR40_9EURY</name>